<evidence type="ECO:0000259" key="5">
    <source>
        <dbReference type="Pfam" id="PF04101"/>
    </source>
</evidence>
<dbReference type="InterPro" id="IPR050519">
    <property type="entry name" value="Glycosyltransf_28_UgtP"/>
</dbReference>
<evidence type="ECO:0000256" key="4">
    <source>
        <dbReference type="ARBA" id="ARBA00022679"/>
    </source>
</evidence>
<dbReference type="Pfam" id="PF06925">
    <property type="entry name" value="MGDG_synth"/>
    <property type="match status" value="1"/>
</dbReference>
<dbReference type="Gene3D" id="3.40.50.2000">
    <property type="entry name" value="Glycogen Phosphorylase B"/>
    <property type="match status" value="1"/>
</dbReference>
<dbReference type="PANTHER" id="PTHR43025:SF3">
    <property type="entry name" value="MONOGALACTOSYLDIACYLGLYCEROL SYNTHASE 1, CHLOROPLASTIC"/>
    <property type="match status" value="1"/>
</dbReference>
<dbReference type="Pfam" id="PF04101">
    <property type="entry name" value="Glyco_tran_28_C"/>
    <property type="match status" value="1"/>
</dbReference>
<dbReference type="GO" id="GO:0016758">
    <property type="term" value="F:hexosyltransferase activity"/>
    <property type="evidence" value="ECO:0007669"/>
    <property type="project" value="InterPro"/>
</dbReference>
<evidence type="ECO:0000256" key="3">
    <source>
        <dbReference type="ARBA" id="ARBA00022676"/>
    </source>
</evidence>
<reference evidence="7 8" key="1">
    <citation type="submission" date="2020-08" db="EMBL/GenBank/DDBJ databases">
        <title>Cohnella phylogeny.</title>
        <authorList>
            <person name="Dunlap C."/>
        </authorList>
    </citation>
    <scope>NUCLEOTIDE SEQUENCE [LARGE SCALE GENOMIC DNA]</scope>
    <source>
        <strain evidence="7 8">DSM 28246</strain>
    </source>
</reference>
<keyword evidence="4" id="KW-0808">Transferase</keyword>
<comment type="similarity">
    <text evidence="2">Belongs to the glycosyltransferase 28 family.</text>
</comment>
<dbReference type="RefSeq" id="WP_185670884.1">
    <property type="nucleotide sequence ID" value="NZ_JACJVP010000032.1"/>
</dbReference>
<gene>
    <name evidence="7" type="ORF">H7C19_20370</name>
</gene>
<dbReference type="SUPFAM" id="SSF53756">
    <property type="entry name" value="UDP-Glycosyltransferase/glycogen phosphorylase"/>
    <property type="match status" value="1"/>
</dbReference>
<evidence type="ECO:0000256" key="1">
    <source>
        <dbReference type="ARBA" id="ARBA00004370"/>
    </source>
</evidence>
<dbReference type="AlphaFoldDB" id="A0A7X0RT51"/>
<comment type="subcellular location">
    <subcellularLocation>
        <location evidence="1">Membrane</location>
    </subcellularLocation>
</comment>
<protein>
    <submittedName>
        <fullName evidence="7">UDP-N-acetylglucosamine 2-epimerase</fullName>
    </submittedName>
</protein>
<keyword evidence="3" id="KW-0328">Glycosyltransferase</keyword>
<dbReference type="GO" id="GO:0016020">
    <property type="term" value="C:membrane"/>
    <property type="evidence" value="ECO:0007669"/>
    <property type="project" value="UniProtKB-SubCell"/>
</dbReference>
<dbReference type="Proteomes" id="UP000547209">
    <property type="component" value="Unassembled WGS sequence"/>
</dbReference>
<evidence type="ECO:0000313" key="8">
    <source>
        <dbReference type="Proteomes" id="UP000547209"/>
    </source>
</evidence>
<feature type="domain" description="Diacylglycerol glucosyltransferase N-terminal" evidence="6">
    <location>
        <begin position="18"/>
        <end position="183"/>
    </location>
</feature>
<evidence type="ECO:0000256" key="2">
    <source>
        <dbReference type="ARBA" id="ARBA00006962"/>
    </source>
</evidence>
<dbReference type="GO" id="GO:0009247">
    <property type="term" value="P:glycolipid biosynthetic process"/>
    <property type="evidence" value="ECO:0007669"/>
    <property type="project" value="InterPro"/>
</dbReference>
<evidence type="ECO:0000259" key="6">
    <source>
        <dbReference type="Pfam" id="PF06925"/>
    </source>
</evidence>
<dbReference type="InterPro" id="IPR009695">
    <property type="entry name" value="Diacylglyc_glucosyltr_N"/>
</dbReference>
<dbReference type="EMBL" id="JACJVP010000032">
    <property type="protein sequence ID" value="MBB6673041.1"/>
    <property type="molecule type" value="Genomic_DNA"/>
</dbReference>
<name>A0A7X0RT51_9BACL</name>
<organism evidence="7 8">
    <name type="scientific">Cohnella nanjingensis</name>
    <dbReference type="NCBI Taxonomy" id="1387779"/>
    <lineage>
        <taxon>Bacteria</taxon>
        <taxon>Bacillati</taxon>
        <taxon>Bacillota</taxon>
        <taxon>Bacilli</taxon>
        <taxon>Bacillales</taxon>
        <taxon>Paenibacillaceae</taxon>
        <taxon>Cohnella</taxon>
    </lineage>
</organism>
<keyword evidence="8" id="KW-1185">Reference proteome</keyword>
<sequence length="384" mass="43236">MQHPFKILILTAGYGNGHIQVSETLKQSFYRQGIDNVKIIDLFQEAHPGLNRISRYLYSRSSAFSNYGFNYYGWSYDRTKNMDRRGAWARGFKFLGMRRLVRIIEEEQPQAVLSTFPFGGVSDQLSKMEADIPLFTVVTDFSLHNRWLLTDADQYYVATEELKRDMVDRGVQPGKITVSGIPVRELFYESRAKPSARAASRSILVIAGAHGALPDIKPLVRSLLTIPGVYVDVICGKNDRLRRELQRRYAHEPRIRLFGYVESLHEAMRQAACVVTKAGGITLSELILIGTPILIFKPFPGQERENARYLESKQAALVSASVKEIVAQVQELFDSAALRQTLSTRHEAFAEGRAADTIVRDVLRTIASRKMSSSPSTSHYTGAL</sequence>
<accession>A0A7X0RT51</accession>
<proteinExistence type="inferred from homology"/>
<comment type="caution">
    <text evidence="7">The sequence shown here is derived from an EMBL/GenBank/DDBJ whole genome shotgun (WGS) entry which is preliminary data.</text>
</comment>
<evidence type="ECO:0000313" key="7">
    <source>
        <dbReference type="EMBL" id="MBB6673041.1"/>
    </source>
</evidence>
<feature type="domain" description="Glycosyl transferase family 28 C-terminal" evidence="5">
    <location>
        <begin position="222"/>
        <end position="345"/>
    </location>
</feature>
<dbReference type="PANTHER" id="PTHR43025">
    <property type="entry name" value="MONOGALACTOSYLDIACYLGLYCEROL SYNTHASE"/>
    <property type="match status" value="1"/>
</dbReference>
<dbReference type="InterPro" id="IPR007235">
    <property type="entry name" value="Glyco_trans_28_C"/>
</dbReference>